<dbReference type="InterPro" id="IPR000033">
    <property type="entry name" value="LDLR_classB_rpt"/>
</dbReference>
<evidence type="ECO:0000313" key="10">
    <source>
        <dbReference type="Proteomes" id="UP001195483"/>
    </source>
</evidence>
<dbReference type="InterPro" id="IPR050778">
    <property type="entry name" value="Cueball_EGF_LRP_Nidogen"/>
</dbReference>
<evidence type="ECO:0000256" key="7">
    <source>
        <dbReference type="SAM" id="MobiDB-lite"/>
    </source>
</evidence>
<reference evidence="9" key="3">
    <citation type="submission" date="2023-05" db="EMBL/GenBank/DDBJ databases">
        <authorList>
            <person name="Smith C.H."/>
        </authorList>
    </citation>
    <scope>NUCLEOTIDE SEQUENCE</scope>
    <source>
        <strain evidence="9">CHS0354</strain>
        <tissue evidence="9">Mantle</tissue>
    </source>
</reference>
<dbReference type="InterPro" id="IPR011042">
    <property type="entry name" value="6-blade_b-propeller_TolB-like"/>
</dbReference>
<dbReference type="Pfam" id="PF14670">
    <property type="entry name" value="FXa_inhibition"/>
    <property type="match status" value="1"/>
</dbReference>
<evidence type="ECO:0000256" key="2">
    <source>
        <dbReference type="ARBA" id="ARBA00022729"/>
    </source>
</evidence>
<evidence type="ECO:0000256" key="3">
    <source>
        <dbReference type="ARBA" id="ARBA00022737"/>
    </source>
</evidence>
<protein>
    <submittedName>
        <fullName evidence="9">Uncharacterized protein</fullName>
    </submittedName>
</protein>
<feature type="repeat" description="LDL-receptor class B" evidence="6">
    <location>
        <begin position="199"/>
        <end position="242"/>
    </location>
</feature>
<keyword evidence="4" id="KW-1015">Disulfide bond</keyword>
<keyword evidence="5" id="KW-0325">Glycoprotein</keyword>
<organism evidence="9 10">
    <name type="scientific">Potamilus streckersoni</name>
    <dbReference type="NCBI Taxonomy" id="2493646"/>
    <lineage>
        <taxon>Eukaryota</taxon>
        <taxon>Metazoa</taxon>
        <taxon>Spiralia</taxon>
        <taxon>Lophotrochozoa</taxon>
        <taxon>Mollusca</taxon>
        <taxon>Bivalvia</taxon>
        <taxon>Autobranchia</taxon>
        <taxon>Heteroconchia</taxon>
        <taxon>Palaeoheterodonta</taxon>
        <taxon>Unionida</taxon>
        <taxon>Unionoidea</taxon>
        <taxon>Unionidae</taxon>
        <taxon>Ambleminae</taxon>
        <taxon>Lampsilini</taxon>
        <taxon>Potamilus</taxon>
    </lineage>
</organism>
<dbReference type="Gene3D" id="2.10.25.10">
    <property type="entry name" value="Laminin"/>
    <property type="match status" value="1"/>
</dbReference>
<keyword evidence="1" id="KW-0245">EGF-like domain</keyword>
<evidence type="ECO:0000256" key="8">
    <source>
        <dbReference type="SAM" id="Phobius"/>
    </source>
</evidence>
<keyword evidence="8" id="KW-0812">Transmembrane</keyword>
<keyword evidence="8" id="KW-0472">Membrane</keyword>
<reference evidence="9" key="2">
    <citation type="journal article" date="2021" name="Genome Biol. Evol.">
        <title>Developing a high-quality reference genome for a parasitic bivalve with doubly uniparental inheritance (Bivalvia: Unionida).</title>
        <authorList>
            <person name="Smith C.H."/>
        </authorList>
    </citation>
    <scope>NUCLEOTIDE SEQUENCE</scope>
    <source>
        <strain evidence="9">CHS0354</strain>
        <tissue evidence="9">Mantle</tissue>
    </source>
</reference>
<dbReference type="FunFam" id="2.120.10.30:FF:000241">
    <property type="entry name" value="Low-density lipoprotein receptor-related protein 6"/>
    <property type="match status" value="1"/>
</dbReference>
<dbReference type="SMART" id="SM00135">
    <property type="entry name" value="LY"/>
    <property type="match status" value="3"/>
</dbReference>
<feature type="repeat" description="LDL-receptor class B" evidence="6">
    <location>
        <begin position="243"/>
        <end position="285"/>
    </location>
</feature>
<evidence type="ECO:0000256" key="1">
    <source>
        <dbReference type="ARBA" id="ARBA00022536"/>
    </source>
</evidence>
<feature type="region of interest" description="Disordered" evidence="7">
    <location>
        <begin position="383"/>
        <end position="408"/>
    </location>
</feature>
<name>A0AAE0VDA9_9BIVA</name>
<keyword evidence="10" id="KW-1185">Reference proteome</keyword>
<evidence type="ECO:0000256" key="5">
    <source>
        <dbReference type="ARBA" id="ARBA00023180"/>
    </source>
</evidence>
<keyword evidence="2" id="KW-0732">Signal</keyword>
<dbReference type="EMBL" id="JAEAOA010002105">
    <property type="protein sequence ID" value="KAK3575698.1"/>
    <property type="molecule type" value="Genomic_DNA"/>
</dbReference>
<proteinExistence type="predicted"/>
<feature type="non-terminal residue" evidence="9">
    <location>
        <position position="1"/>
    </location>
</feature>
<evidence type="ECO:0000313" key="9">
    <source>
        <dbReference type="EMBL" id="KAK3575698.1"/>
    </source>
</evidence>
<evidence type="ECO:0000256" key="4">
    <source>
        <dbReference type="ARBA" id="ARBA00023157"/>
    </source>
</evidence>
<dbReference type="AlphaFoldDB" id="A0AAE0VDA9"/>
<sequence>MNVFDDELQPIMKGPCDELNGGCEQICIPTSLMTKVCRCRFGYQPDTHHRNTCSSAPVYSNFILVSDWTHGMIYQLSLDTNTVQAVDIKKITNPSGIAYNHMRKTVIWGSSLEQQIFSVGINGSAERFLFATGDSYSTFPDRFAIDFSTGNIYYTAVGVNELVNPRSGYIAVLSVDALHKRLITNLEKPRAIVLHPSKGLMFWTDHGSNPHVGMAEMDGRSRINLITTGVTWPNGLTIDYSAGRLYWSDGHTDRIESCKLDGSNRKIIFVDSGAHLMDIAYEKSGSLYYTAWNRPYITKLPLSQPNQTLHLFEYPEFGRLDALEIYTVDSQPRNALCLLNNGNCSTFCLPTMRGRNCSCEDGVSMSEDGKMCSNVVQAKVSSTASSSSVTSNPTASGTSTATISSPSETSTFSTISITRKSTFTTTSSAISTIKSALSSNATTLYSPTSTAILSSFTNSTTLSLHTNTTTLSLHTNTTTLSLHTNTTTLSLHTNTTTSSLHTNTTTLSSPTSTTTKVLGNNTIIMPSTASITINLSTTNITSVPSATSTIMTSIPTSTIGNSLLTSTTITSLPAIIYRISSPTSISKTLLRSSTTTTSLPTSSTTSSFFSSTITSSLITNATIISLPTSTTTSPLLTNTATMSLPTSTITLYLLTDATTVSSPTRTIITSLPTSTTMSSPDIIPTTILSTIATTTSSPNRFNTSSTTRETKTTADETGIESLSFSNLITSSKPDMYTKHDTTKGNKNQTQILIATVSLSGTVVLIVVTVLVIWCIRK</sequence>
<keyword evidence="8" id="KW-1133">Transmembrane helix</keyword>
<dbReference type="SUPFAM" id="SSF57196">
    <property type="entry name" value="EGF/Laminin"/>
    <property type="match status" value="1"/>
</dbReference>
<dbReference type="Gene3D" id="2.120.10.30">
    <property type="entry name" value="TolB, C-terminal domain"/>
    <property type="match status" value="1"/>
</dbReference>
<evidence type="ECO:0000256" key="6">
    <source>
        <dbReference type="PROSITE-ProRule" id="PRU00461"/>
    </source>
</evidence>
<reference evidence="9" key="1">
    <citation type="journal article" date="2021" name="Genome Biol. Evol.">
        <title>A High-Quality Reference Genome for a Parasitic Bivalve with Doubly Uniparental Inheritance (Bivalvia: Unionida).</title>
        <authorList>
            <person name="Smith C.H."/>
        </authorList>
    </citation>
    <scope>NUCLEOTIDE SEQUENCE</scope>
    <source>
        <strain evidence="9">CHS0354</strain>
    </source>
</reference>
<dbReference type="Proteomes" id="UP001195483">
    <property type="component" value="Unassembled WGS sequence"/>
</dbReference>
<dbReference type="SUPFAM" id="SSF101898">
    <property type="entry name" value="NHL repeat"/>
    <property type="match status" value="1"/>
</dbReference>
<accession>A0AAE0VDA9</accession>
<feature type="transmembrane region" description="Helical" evidence="8">
    <location>
        <begin position="751"/>
        <end position="775"/>
    </location>
</feature>
<dbReference type="Pfam" id="PF00058">
    <property type="entry name" value="Ldl_recept_b"/>
    <property type="match status" value="2"/>
</dbReference>
<comment type="caution">
    <text evidence="9">The sequence shown here is derived from an EMBL/GenBank/DDBJ whole genome shotgun (WGS) entry which is preliminary data.</text>
</comment>
<dbReference type="PANTHER" id="PTHR46513">
    <property type="entry name" value="VITELLOGENIN RECEPTOR-LIKE PROTEIN-RELATED-RELATED"/>
    <property type="match status" value="1"/>
</dbReference>
<keyword evidence="3" id="KW-0677">Repeat</keyword>
<gene>
    <name evidence="9" type="ORF">CHS0354_036002</name>
</gene>
<dbReference type="PANTHER" id="PTHR46513:SF13">
    <property type="entry name" value="EGF-LIKE DOMAIN-CONTAINING PROTEIN"/>
    <property type="match status" value="1"/>
</dbReference>
<dbReference type="PROSITE" id="PS51120">
    <property type="entry name" value="LDLRB"/>
    <property type="match status" value="2"/>
</dbReference>